<accession>A0A1X6MI98</accession>
<keyword evidence="2" id="KW-1185">Reference proteome</keyword>
<dbReference type="EMBL" id="KZ110771">
    <property type="protein sequence ID" value="OSX55912.1"/>
    <property type="molecule type" value="Genomic_DNA"/>
</dbReference>
<evidence type="ECO:0000313" key="2">
    <source>
        <dbReference type="Proteomes" id="UP000194127"/>
    </source>
</evidence>
<dbReference type="RefSeq" id="XP_024332706.1">
    <property type="nucleotide sequence ID" value="XM_024487723.1"/>
</dbReference>
<sequence>CSAKEIPKSRAFAALGGDQDFVSYSIGEFHYGQFSASNGNIFIMASAGKGRRVRERRYFSLRVFISGCPHLSAREVL</sequence>
<proteinExistence type="predicted"/>
<reference evidence="1 2" key="1">
    <citation type="submission" date="2017-04" db="EMBL/GenBank/DDBJ databases">
        <title>Genome Sequence of the Model Brown-Rot Fungus Postia placenta SB12.</title>
        <authorList>
            <consortium name="DOE Joint Genome Institute"/>
            <person name="Gaskell J."/>
            <person name="Kersten P."/>
            <person name="Larrondo L.F."/>
            <person name="Canessa P."/>
            <person name="Martinez D."/>
            <person name="Hibbett D."/>
            <person name="Schmoll M."/>
            <person name="Kubicek C.P."/>
            <person name="Martinez A.T."/>
            <person name="Yadav J."/>
            <person name="Master E."/>
            <person name="Magnuson J.K."/>
            <person name="James T."/>
            <person name="Yaver D."/>
            <person name="Berka R."/>
            <person name="Labutti K."/>
            <person name="Lipzen A."/>
            <person name="Aerts A."/>
            <person name="Barry K."/>
            <person name="Henrissat B."/>
            <person name="Blanchette R."/>
            <person name="Grigoriev I."/>
            <person name="Cullen D."/>
        </authorList>
    </citation>
    <scope>NUCLEOTIDE SEQUENCE [LARGE SCALE GENOMIC DNA]</scope>
    <source>
        <strain evidence="1 2">MAD-698-R-SB12</strain>
    </source>
</reference>
<gene>
    <name evidence="1" type="ORF">POSPLADRAFT_1162243</name>
</gene>
<dbReference type="OrthoDB" id="2807375at2759"/>
<feature type="non-terminal residue" evidence="1">
    <location>
        <position position="1"/>
    </location>
</feature>
<protein>
    <submittedName>
        <fullName evidence="1">Uncharacterized protein</fullName>
    </submittedName>
</protein>
<evidence type="ECO:0000313" key="1">
    <source>
        <dbReference type="EMBL" id="OSX55912.1"/>
    </source>
</evidence>
<dbReference type="Proteomes" id="UP000194127">
    <property type="component" value="Unassembled WGS sequence"/>
</dbReference>
<dbReference type="AlphaFoldDB" id="A0A1X6MI98"/>
<organism evidence="1 2">
    <name type="scientific">Postia placenta MAD-698-R-SB12</name>
    <dbReference type="NCBI Taxonomy" id="670580"/>
    <lineage>
        <taxon>Eukaryota</taxon>
        <taxon>Fungi</taxon>
        <taxon>Dikarya</taxon>
        <taxon>Basidiomycota</taxon>
        <taxon>Agaricomycotina</taxon>
        <taxon>Agaricomycetes</taxon>
        <taxon>Polyporales</taxon>
        <taxon>Adustoporiaceae</taxon>
        <taxon>Rhodonia</taxon>
    </lineage>
</organism>
<dbReference type="GeneID" id="36332672"/>
<name>A0A1X6MI98_9APHY</name>